<protein>
    <submittedName>
        <fullName evidence="3">Cytochrome c, class I</fullName>
    </submittedName>
</protein>
<dbReference type="RefSeq" id="WP_006164109.1">
    <property type="nucleotide sequence ID" value="NZ_AHJE01000171.1"/>
</dbReference>
<dbReference type="GO" id="GO:0020037">
    <property type="term" value="F:heme binding"/>
    <property type="evidence" value="ECO:0007669"/>
    <property type="project" value="InterPro"/>
</dbReference>
<feature type="signal peptide" evidence="2">
    <location>
        <begin position="1"/>
        <end position="31"/>
    </location>
</feature>
<dbReference type="Gene3D" id="1.10.760.10">
    <property type="entry name" value="Cytochrome c-like domain"/>
    <property type="match status" value="1"/>
</dbReference>
<accession>H1SHR2</accession>
<keyword evidence="2" id="KW-0732">Signal</keyword>
<evidence type="ECO:0000256" key="2">
    <source>
        <dbReference type="SAM" id="SignalP"/>
    </source>
</evidence>
<evidence type="ECO:0000256" key="1">
    <source>
        <dbReference type="SAM" id="MobiDB-lite"/>
    </source>
</evidence>
<name>H1SHR2_9BURK</name>
<comment type="caution">
    <text evidence="3">The sequence shown here is derived from an EMBL/GenBank/DDBJ whole genome shotgun (WGS) entry which is preliminary data.</text>
</comment>
<organism evidence="3 4">
    <name type="scientific">Cupriavidus basilensis OR16</name>
    <dbReference type="NCBI Taxonomy" id="1127483"/>
    <lineage>
        <taxon>Bacteria</taxon>
        <taxon>Pseudomonadati</taxon>
        <taxon>Pseudomonadota</taxon>
        <taxon>Betaproteobacteria</taxon>
        <taxon>Burkholderiales</taxon>
        <taxon>Burkholderiaceae</taxon>
        <taxon>Cupriavidus</taxon>
    </lineage>
</organism>
<dbReference type="EMBL" id="AHJE01000171">
    <property type="protein sequence ID" value="EHP37918.1"/>
    <property type="molecule type" value="Genomic_DNA"/>
</dbReference>
<evidence type="ECO:0000313" key="4">
    <source>
        <dbReference type="Proteomes" id="UP000005808"/>
    </source>
</evidence>
<proteinExistence type="predicted"/>
<dbReference type="GO" id="GO:0009055">
    <property type="term" value="F:electron transfer activity"/>
    <property type="evidence" value="ECO:0007669"/>
    <property type="project" value="InterPro"/>
</dbReference>
<gene>
    <name evidence="3" type="ORF">OR16_40034</name>
</gene>
<dbReference type="AlphaFoldDB" id="H1SHR2"/>
<dbReference type="PATRIC" id="fig|1127483.3.peg.7955"/>
<sequence>MASRSARTWRSAALRGLGLLALATLATTASAQADLRHARDNYLLHCSGCHQPDARGKPSAGIPDMRATVPLLLATPAGRAFLIQVPGTSASALSDAEISGLMNWMMPALIGRHDVPAFSTEEVGRYRRQPLDDVSAHRAAILNDGASTTPDKATGASPGPM</sequence>
<feature type="region of interest" description="Disordered" evidence="1">
    <location>
        <begin position="140"/>
        <end position="161"/>
    </location>
</feature>
<feature type="chain" id="PRO_5003553873" evidence="2">
    <location>
        <begin position="32"/>
        <end position="161"/>
    </location>
</feature>
<dbReference type="Proteomes" id="UP000005808">
    <property type="component" value="Unassembled WGS sequence"/>
</dbReference>
<dbReference type="SUPFAM" id="SSF46626">
    <property type="entry name" value="Cytochrome c"/>
    <property type="match status" value="1"/>
</dbReference>
<reference evidence="3 4" key="1">
    <citation type="journal article" date="2012" name="J. Bacteriol.">
        <title>De Novo Genome Project of Cupriavidus basilensis OR16.</title>
        <authorList>
            <person name="Cserhati M."/>
            <person name="Kriszt B."/>
            <person name="Szoboszlay S."/>
            <person name="Toth A."/>
            <person name="Szabo I."/>
            <person name="Tancsics A."/>
            <person name="Nagy I."/>
            <person name="Horvath B."/>
            <person name="Nagy I."/>
            <person name="Kukolya J."/>
        </authorList>
    </citation>
    <scope>NUCLEOTIDE SEQUENCE [LARGE SCALE GENOMIC DNA]</scope>
    <source>
        <strain evidence="3 4">OR16</strain>
    </source>
</reference>
<dbReference type="InterPro" id="IPR036909">
    <property type="entry name" value="Cyt_c-like_dom_sf"/>
</dbReference>
<evidence type="ECO:0000313" key="3">
    <source>
        <dbReference type="EMBL" id="EHP37918.1"/>
    </source>
</evidence>